<comment type="similarity">
    <text evidence="2">Belongs to the epsin family.</text>
</comment>
<dbReference type="GO" id="GO:0005886">
    <property type="term" value="C:plasma membrane"/>
    <property type="evidence" value="ECO:0007669"/>
    <property type="project" value="TreeGrafter"/>
</dbReference>
<evidence type="ECO:0000259" key="8">
    <source>
        <dbReference type="PROSITE" id="PS50942"/>
    </source>
</evidence>
<evidence type="ECO:0000256" key="6">
    <source>
        <dbReference type="ARBA" id="ARBA00023121"/>
    </source>
</evidence>
<dbReference type="Pfam" id="PF01417">
    <property type="entry name" value="ENTH"/>
    <property type="match status" value="1"/>
</dbReference>
<dbReference type="Proteomes" id="UP000515140">
    <property type="component" value="Unplaced"/>
</dbReference>
<dbReference type="InterPro" id="IPR008942">
    <property type="entry name" value="ENTH_VHS"/>
</dbReference>
<evidence type="ECO:0000256" key="3">
    <source>
        <dbReference type="ARBA" id="ARBA00022490"/>
    </source>
</evidence>
<dbReference type="InterPro" id="IPR013809">
    <property type="entry name" value="ENTH"/>
</dbReference>
<proteinExistence type="inferred from homology"/>
<evidence type="ECO:0000256" key="5">
    <source>
        <dbReference type="ARBA" id="ARBA00022737"/>
    </source>
</evidence>
<reference evidence="10" key="1">
    <citation type="submission" date="2025-08" db="UniProtKB">
        <authorList>
            <consortium name="RefSeq"/>
        </authorList>
    </citation>
    <scope>IDENTIFICATION</scope>
    <source>
        <tissue evidence="10">Spleen</tissue>
    </source>
</reference>
<evidence type="ECO:0000256" key="4">
    <source>
        <dbReference type="ARBA" id="ARBA00022553"/>
    </source>
</evidence>
<feature type="compositionally biased region" description="Polar residues" evidence="7">
    <location>
        <begin position="601"/>
        <end position="612"/>
    </location>
</feature>
<feature type="region of interest" description="Disordered" evidence="7">
    <location>
        <begin position="592"/>
        <end position="612"/>
    </location>
</feature>
<comment type="subcellular location">
    <subcellularLocation>
        <location evidence="1">Cytoplasm</location>
    </subcellularLocation>
</comment>
<dbReference type="CTD" id="55040"/>
<evidence type="ECO:0000256" key="7">
    <source>
        <dbReference type="SAM" id="MobiDB-lite"/>
    </source>
</evidence>
<keyword evidence="6" id="KW-0446">Lipid-binding</keyword>
<evidence type="ECO:0000313" key="9">
    <source>
        <dbReference type="Proteomes" id="UP000515140"/>
    </source>
</evidence>
<feature type="compositionally biased region" description="Basic and acidic residues" evidence="7">
    <location>
        <begin position="250"/>
        <end position="268"/>
    </location>
</feature>
<dbReference type="AlphaFoldDB" id="A0A6P5J238"/>
<feature type="region of interest" description="Disordered" evidence="7">
    <location>
        <begin position="147"/>
        <end position="471"/>
    </location>
</feature>
<dbReference type="InterPro" id="IPR003903">
    <property type="entry name" value="UIM_dom"/>
</dbReference>
<keyword evidence="3" id="KW-0963">Cytoplasm</keyword>
<dbReference type="GO" id="GO:0005543">
    <property type="term" value="F:phospholipid binding"/>
    <property type="evidence" value="ECO:0007669"/>
    <property type="project" value="TreeGrafter"/>
</dbReference>
<dbReference type="FunFam" id="1.25.40.90:FF:000002">
    <property type="entry name" value="epsin-2 isoform X1"/>
    <property type="match status" value="1"/>
</dbReference>
<evidence type="ECO:0000313" key="10">
    <source>
        <dbReference type="RefSeq" id="XP_020828380.1"/>
    </source>
</evidence>
<dbReference type="GO" id="GO:0030276">
    <property type="term" value="F:clathrin binding"/>
    <property type="evidence" value="ECO:0007669"/>
    <property type="project" value="TreeGrafter"/>
</dbReference>
<evidence type="ECO:0000256" key="1">
    <source>
        <dbReference type="ARBA" id="ARBA00004496"/>
    </source>
</evidence>
<dbReference type="GO" id="GO:0030125">
    <property type="term" value="C:clathrin vesicle coat"/>
    <property type="evidence" value="ECO:0007669"/>
    <property type="project" value="TreeGrafter"/>
</dbReference>
<evidence type="ECO:0000256" key="2">
    <source>
        <dbReference type="ARBA" id="ARBA00010130"/>
    </source>
</evidence>
<dbReference type="RefSeq" id="XP_020828380.1">
    <property type="nucleotide sequence ID" value="XM_020972721.1"/>
</dbReference>
<dbReference type="PANTHER" id="PTHR12276">
    <property type="entry name" value="EPSIN/ENT-RELATED"/>
    <property type="match status" value="1"/>
</dbReference>
<accession>A0A6P5J238</accession>
<feature type="compositionally biased region" description="Low complexity" evidence="7">
    <location>
        <begin position="182"/>
        <end position="199"/>
    </location>
</feature>
<keyword evidence="5" id="KW-0677">Repeat</keyword>
<dbReference type="Gene3D" id="1.25.40.90">
    <property type="match status" value="1"/>
</dbReference>
<feature type="domain" description="ENTH" evidence="8">
    <location>
        <begin position="12"/>
        <end position="144"/>
    </location>
</feature>
<dbReference type="CDD" id="cd16990">
    <property type="entry name" value="ENTH_Epsin"/>
    <property type="match status" value="1"/>
</dbReference>
<gene>
    <name evidence="10" type="primary">EPN3</name>
</gene>
<dbReference type="GO" id="GO:0005768">
    <property type="term" value="C:endosome"/>
    <property type="evidence" value="ECO:0007669"/>
    <property type="project" value="TreeGrafter"/>
</dbReference>
<protein>
    <submittedName>
        <fullName evidence="10">Epsin-3 isoform X7</fullName>
    </submittedName>
</protein>
<dbReference type="SUPFAM" id="SSF48464">
    <property type="entry name" value="ENTH/VHS domain"/>
    <property type="match status" value="1"/>
</dbReference>
<dbReference type="PANTHER" id="PTHR12276:SF16">
    <property type="entry name" value="EPSIN-3"/>
    <property type="match status" value="1"/>
</dbReference>
<feature type="compositionally biased region" description="Basic and acidic residues" evidence="7">
    <location>
        <begin position="224"/>
        <end position="241"/>
    </location>
</feature>
<dbReference type="GO" id="GO:0006897">
    <property type="term" value="P:endocytosis"/>
    <property type="evidence" value="ECO:0007669"/>
    <property type="project" value="TreeGrafter"/>
</dbReference>
<keyword evidence="9" id="KW-1185">Reference proteome</keyword>
<dbReference type="GeneID" id="110198438"/>
<dbReference type="PROSITE" id="PS50942">
    <property type="entry name" value="ENTH"/>
    <property type="match status" value="1"/>
</dbReference>
<sequence>MTTSALRRQVKNIVHNYSEAEIKVREATSNDPWGPPSSLMSEIADLTFNTVAFAEVMGMIWRRLNDSGKNWRHVYKALTLLDYLLKTGSDKVAHQCRENLYTIQTLKDFQYVDRDGKDQGINVREKVKQVMGLLKDEERLKQERTHALKTKERMALEGSGIGSGQLSYGRRSSHYGDEFSRTRGSPSSYNSSSSSPRFTSDLEQARPQTTGEEELQLQLALAMSREEAEKEVRSWRGDDSPLSKGAGGHGRRDQDPEREEEKEGEKLKTSQSSILDLADIFGPGPAPPSTHSSADPWDIPGLRSTVEPAGSSWGPSADPWSPAPSGDPLSRSQPWDLPSMLSSSEPWRRTPGPPLSMDPWVKDSPHHKPSGSGTDPWGATLDTPSTPTLGGSAFDLFAKLPESTEAREGSESAQALPSARSGSPDLDLFGDPLPSSKQNGTKESDAFDLGGLGGALTQAGKDGRACQTPESFLGPSASSLVNLDSLVMAPQPTKTRNPFLSGLSAPSPTNPFSLGEQCKPTLNQMRTGSPGPNLASSVPMGAPVGSMTYSTSLPLPLSSVPSGMTLPASVSVFPQAGTFPQLPGTLPQPLLPMSGSVGPLNPSSQSGTNPFL</sequence>
<name>A0A6P5J238_PHACI</name>
<dbReference type="PROSITE" id="PS50330">
    <property type="entry name" value="UIM"/>
    <property type="match status" value="1"/>
</dbReference>
<dbReference type="SMART" id="SM00273">
    <property type="entry name" value="ENTH"/>
    <property type="match status" value="1"/>
</dbReference>
<organism evidence="9 10">
    <name type="scientific">Phascolarctos cinereus</name>
    <name type="common">Koala</name>
    <dbReference type="NCBI Taxonomy" id="38626"/>
    <lineage>
        <taxon>Eukaryota</taxon>
        <taxon>Metazoa</taxon>
        <taxon>Chordata</taxon>
        <taxon>Craniata</taxon>
        <taxon>Vertebrata</taxon>
        <taxon>Euteleostomi</taxon>
        <taxon>Mammalia</taxon>
        <taxon>Metatheria</taxon>
        <taxon>Diprotodontia</taxon>
        <taxon>Phascolarctidae</taxon>
        <taxon>Phascolarctos</taxon>
    </lineage>
</organism>
<keyword evidence="4" id="KW-0597">Phosphoprotein</keyword>